<evidence type="ECO:0000256" key="3">
    <source>
        <dbReference type="ARBA" id="ARBA00023237"/>
    </source>
</evidence>
<protein>
    <recommendedName>
        <fullName evidence="7">OmpA-like domain-containing protein</fullName>
    </recommendedName>
</protein>
<dbReference type="Gene3D" id="3.30.1330.60">
    <property type="entry name" value="OmpA-like domain"/>
    <property type="match status" value="1"/>
</dbReference>
<comment type="subcellular location">
    <subcellularLocation>
        <location evidence="1">Cell outer membrane</location>
    </subcellularLocation>
</comment>
<keyword evidence="6" id="KW-0732">Signal</keyword>
<dbReference type="PANTHER" id="PTHR30329:SF21">
    <property type="entry name" value="LIPOPROTEIN YIAD-RELATED"/>
    <property type="match status" value="1"/>
</dbReference>
<keyword evidence="9" id="KW-1185">Reference proteome</keyword>
<gene>
    <name evidence="8" type="ORF">HMPREF9623_00401</name>
</gene>
<dbReference type="InterPro" id="IPR036737">
    <property type="entry name" value="OmpA-like_sf"/>
</dbReference>
<dbReference type="GeneID" id="86940191"/>
<sequence length="411" mass="42903">MKKTMLCATVLALSVAATGCASGKKTESSAASTAAAQSEAASTQAAGTAAETTAAAASDMAVPGYAPGQIPEIPAIVLPELGISENPAAKITLDKTKALSSVPGITVTPVRVENDQIQRGSTVMQLGSNGEGQYKDGNLTVQTDGNGAGQYVDAERGITIQRDEDGAGQYLDSKLGISLQVDDDGAGSYKDDRYGISLMVDDDGEGLYTNTQNGVTVTADDDAMSYRAGKVQITQKKDGSGSYSDAESGLKIENDGKGKATVTKGTQKTTVDAAPLGTLPRLPRLGAVPAVPSLEANSLLITLDSGVLFDVDKYDIRPEAQETLNQLAKLLTEAEITAFEIDGHTDSNADDVYNQTLSENRANAVKEYLKTQGVTAEITTQGYGESRPVATNETAEGRQQNRRVEIIIPTV</sequence>
<evidence type="ECO:0000259" key="7">
    <source>
        <dbReference type="PROSITE" id="PS51123"/>
    </source>
</evidence>
<dbReference type="InterPro" id="IPR050330">
    <property type="entry name" value="Bact_OuterMem_StrucFunc"/>
</dbReference>
<proteinExistence type="predicted"/>
<evidence type="ECO:0000256" key="5">
    <source>
        <dbReference type="SAM" id="MobiDB-lite"/>
    </source>
</evidence>
<feature type="region of interest" description="Disordered" evidence="5">
    <location>
        <begin position="234"/>
        <end position="265"/>
    </location>
</feature>
<evidence type="ECO:0000313" key="8">
    <source>
        <dbReference type="EMBL" id="EHO18217.1"/>
    </source>
</evidence>
<evidence type="ECO:0000256" key="2">
    <source>
        <dbReference type="ARBA" id="ARBA00023136"/>
    </source>
</evidence>
<dbReference type="InterPro" id="IPR006665">
    <property type="entry name" value="OmpA-like"/>
</dbReference>
<keyword evidence="3" id="KW-0998">Cell outer membrane</keyword>
<name>A0AA36Y6Y9_9FIRM</name>
<evidence type="ECO:0000256" key="6">
    <source>
        <dbReference type="SAM" id="SignalP"/>
    </source>
</evidence>
<feature type="chain" id="PRO_5041214302" description="OmpA-like domain-containing protein" evidence="6">
    <location>
        <begin position="22"/>
        <end position="411"/>
    </location>
</feature>
<dbReference type="InterPro" id="IPR006664">
    <property type="entry name" value="OMP_bac"/>
</dbReference>
<dbReference type="Proteomes" id="UP000018466">
    <property type="component" value="Unassembled WGS sequence"/>
</dbReference>
<feature type="compositionally biased region" description="Basic and acidic residues" evidence="5">
    <location>
        <begin position="248"/>
        <end position="258"/>
    </location>
</feature>
<dbReference type="AlphaFoldDB" id="A0AA36Y6Y9"/>
<feature type="domain" description="OmpA-like" evidence="7">
    <location>
        <begin position="296"/>
        <end position="411"/>
    </location>
</feature>
<accession>A0AA36Y6Y9</accession>
<comment type="caution">
    <text evidence="8">The sequence shown here is derived from an EMBL/GenBank/DDBJ whole genome shotgun (WGS) entry which is preliminary data.</text>
</comment>
<evidence type="ECO:0000256" key="4">
    <source>
        <dbReference type="PROSITE-ProRule" id="PRU00473"/>
    </source>
</evidence>
<dbReference type="GO" id="GO:0009279">
    <property type="term" value="C:cell outer membrane"/>
    <property type="evidence" value="ECO:0007669"/>
    <property type="project" value="UniProtKB-SubCell"/>
</dbReference>
<dbReference type="PANTHER" id="PTHR30329">
    <property type="entry name" value="STATOR ELEMENT OF FLAGELLAR MOTOR COMPLEX"/>
    <property type="match status" value="1"/>
</dbReference>
<dbReference type="SUPFAM" id="SSF103088">
    <property type="entry name" value="OmpA-like"/>
    <property type="match status" value="1"/>
</dbReference>
<feature type="signal peptide" evidence="6">
    <location>
        <begin position="1"/>
        <end position="21"/>
    </location>
</feature>
<dbReference type="EMBL" id="AGEL01000003">
    <property type="protein sequence ID" value="EHO18217.1"/>
    <property type="molecule type" value="Genomic_DNA"/>
</dbReference>
<dbReference type="RefSeq" id="WP_009532235.1">
    <property type="nucleotide sequence ID" value="NZ_JH590861.1"/>
</dbReference>
<dbReference type="CDD" id="cd07185">
    <property type="entry name" value="OmpA_C-like"/>
    <property type="match status" value="1"/>
</dbReference>
<reference evidence="8 9" key="1">
    <citation type="submission" date="2011-10" db="EMBL/GenBank/DDBJ databases">
        <title>The Genome Sequence of Lachnospiraceae bacterium ACC2.</title>
        <authorList>
            <consortium name="The Broad Institute Genome Sequencing Platform"/>
            <person name="Earl A."/>
            <person name="Ward D."/>
            <person name="Feldgarden M."/>
            <person name="Gevers D."/>
            <person name="Sizova M."/>
            <person name="Hazen A."/>
            <person name="Epstein S."/>
            <person name="Young S.K."/>
            <person name="Zeng Q."/>
            <person name="Gargeya S."/>
            <person name="Fitzgerald M."/>
            <person name="Haas B."/>
            <person name="Abouelleil A."/>
            <person name="Alvarado L."/>
            <person name="Arachchi H.M."/>
            <person name="Berlin A."/>
            <person name="Brown A."/>
            <person name="Chapman S.B."/>
            <person name="Chen Z."/>
            <person name="Dunbar C."/>
            <person name="Freedman E."/>
            <person name="Gearin G."/>
            <person name="Goldberg J."/>
            <person name="Griggs A."/>
            <person name="Gujja S."/>
            <person name="Heiman D."/>
            <person name="Howarth C."/>
            <person name="Larson L."/>
            <person name="Lui A."/>
            <person name="MacDonald P.J.P."/>
            <person name="Montmayeur A."/>
            <person name="Murphy C."/>
            <person name="Neiman D."/>
            <person name="Pearson M."/>
            <person name="Priest M."/>
            <person name="Roberts A."/>
            <person name="Saif S."/>
            <person name="Shea T."/>
            <person name="Shenoy N."/>
            <person name="Sisk P."/>
            <person name="Stolte C."/>
            <person name="Sykes S."/>
            <person name="Wortman J."/>
            <person name="Nusbaum C."/>
            <person name="Birren B."/>
        </authorList>
    </citation>
    <scope>NUCLEOTIDE SEQUENCE [LARGE SCALE GENOMIC DNA]</scope>
    <source>
        <strain evidence="8 9">ACC2</strain>
    </source>
</reference>
<evidence type="ECO:0000313" key="9">
    <source>
        <dbReference type="Proteomes" id="UP000018466"/>
    </source>
</evidence>
<evidence type="ECO:0000256" key="1">
    <source>
        <dbReference type="ARBA" id="ARBA00004442"/>
    </source>
</evidence>
<dbReference type="PRINTS" id="PR01021">
    <property type="entry name" value="OMPADOMAIN"/>
</dbReference>
<dbReference type="Pfam" id="PF00691">
    <property type="entry name" value="OmpA"/>
    <property type="match status" value="1"/>
</dbReference>
<organism evidence="8 9">
    <name type="scientific">Stomatobaculum longum</name>
    <dbReference type="NCBI Taxonomy" id="796942"/>
    <lineage>
        <taxon>Bacteria</taxon>
        <taxon>Bacillati</taxon>
        <taxon>Bacillota</taxon>
        <taxon>Clostridia</taxon>
        <taxon>Lachnospirales</taxon>
        <taxon>Lachnospiraceae</taxon>
        <taxon>Stomatobaculum</taxon>
    </lineage>
</organism>
<keyword evidence="2 4" id="KW-0472">Membrane</keyword>
<dbReference type="PROSITE" id="PS51123">
    <property type="entry name" value="OMPA_2"/>
    <property type="match status" value="1"/>
</dbReference>
<dbReference type="PROSITE" id="PS51257">
    <property type="entry name" value="PROKAR_LIPOPROTEIN"/>
    <property type="match status" value="1"/>
</dbReference>